<dbReference type="AlphaFoldDB" id="A0A1Y0I2M8"/>
<dbReference type="Proteomes" id="UP000196027">
    <property type="component" value="Chromosome"/>
</dbReference>
<dbReference type="EMBL" id="CP021425">
    <property type="protein sequence ID" value="ARU54661.1"/>
    <property type="molecule type" value="Genomic_DNA"/>
</dbReference>
<proteinExistence type="predicted"/>
<evidence type="ECO:0000313" key="2">
    <source>
        <dbReference type="Proteomes" id="UP000196027"/>
    </source>
</evidence>
<gene>
    <name evidence="1" type="ORF">OLMES_0558</name>
</gene>
<reference evidence="1 2" key="1">
    <citation type="submission" date="2017-05" db="EMBL/GenBank/DDBJ databases">
        <title>Genomic insights into alkan degradation activity of Oleiphilus messinensis.</title>
        <authorList>
            <person name="Kozyavkin S.A."/>
            <person name="Slesarev A.I."/>
            <person name="Golyshin P.N."/>
            <person name="Korzhenkov A."/>
            <person name="Golyshina O.N."/>
            <person name="Toshchakov S.V."/>
        </authorList>
    </citation>
    <scope>NUCLEOTIDE SEQUENCE [LARGE SCALE GENOMIC DNA]</scope>
    <source>
        <strain evidence="1 2">ME102</strain>
    </source>
</reference>
<keyword evidence="2" id="KW-1185">Reference proteome</keyword>
<dbReference type="KEGG" id="ome:OLMES_0558"/>
<accession>A0A1Y0I2M8</accession>
<dbReference type="RefSeq" id="WP_087459836.1">
    <property type="nucleotide sequence ID" value="NZ_CP021425.1"/>
</dbReference>
<organism evidence="1 2">
    <name type="scientific">Oleiphilus messinensis</name>
    <dbReference type="NCBI Taxonomy" id="141451"/>
    <lineage>
        <taxon>Bacteria</taxon>
        <taxon>Pseudomonadati</taxon>
        <taxon>Pseudomonadota</taxon>
        <taxon>Gammaproteobacteria</taxon>
        <taxon>Oceanospirillales</taxon>
        <taxon>Oleiphilaceae</taxon>
        <taxon>Oleiphilus</taxon>
    </lineage>
</organism>
<protein>
    <submittedName>
        <fullName evidence="1">Uncharacterized protein</fullName>
    </submittedName>
</protein>
<evidence type="ECO:0000313" key="1">
    <source>
        <dbReference type="EMBL" id="ARU54661.1"/>
    </source>
</evidence>
<sequence>MKLPEQSIIDTFEAGRSTEGWLFNDLYMLYYELGCDKHFLIRLLNNKNPSVVKAAKQIESQEATSLSIEKDPNVIMQKLSLSKGSKICLRGGYTESYSKPFWLGEHEEYQATIIDMISFSEEKSPALVVCLDNVIDLSGHDGYKYKGRYCLLCCNDWFSQRTLSVYVLNEPPNDIASCLAERPRSIEDHASWYSINSHLIG</sequence>
<name>A0A1Y0I2M8_9GAMM</name>